<proteinExistence type="predicted"/>
<gene>
    <name evidence="1" type="ORF">LCGC14_0736130</name>
</gene>
<dbReference type="AlphaFoldDB" id="A0A0F9ST21"/>
<name>A0A0F9ST21_9ZZZZ</name>
<protein>
    <submittedName>
        <fullName evidence="1">Uncharacterized protein</fullName>
    </submittedName>
</protein>
<reference evidence="1" key="1">
    <citation type="journal article" date="2015" name="Nature">
        <title>Complex archaea that bridge the gap between prokaryotes and eukaryotes.</title>
        <authorList>
            <person name="Spang A."/>
            <person name="Saw J.H."/>
            <person name="Jorgensen S.L."/>
            <person name="Zaremba-Niedzwiedzka K."/>
            <person name="Martijn J."/>
            <person name="Lind A.E."/>
            <person name="van Eijk R."/>
            <person name="Schleper C."/>
            <person name="Guy L."/>
            <person name="Ettema T.J."/>
        </authorList>
    </citation>
    <scope>NUCLEOTIDE SEQUENCE</scope>
</reference>
<evidence type="ECO:0000313" key="1">
    <source>
        <dbReference type="EMBL" id="KKN40181.1"/>
    </source>
</evidence>
<accession>A0A0F9ST21</accession>
<comment type="caution">
    <text evidence="1">The sequence shown here is derived from an EMBL/GenBank/DDBJ whole genome shotgun (WGS) entry which is preliminary data.</text>
</comment>
<dbReference type="EMBL" id="LAZR01001720">
    <property type="protein sequence ID" value="KKN40181.1"/>
    <property type="molecule type" value="Genomic_DNA"/>
</dbReference>
<organism evidence="1">
    <name type="scientific">marine sediment metagenome</name>
    <dbReference type="NCBI Taxonomy" id="412755"/>
    <lineage>
        <taxon>unclassified sequences</taxon>
        <taxon>metagenomes</taxon>
        <taxon>ecological metagenomes</taxon>
    </lineage>
</organism>
<sequence length="85" mass="10151">MKVTKREIAHVELDTAWRNAYTAWTTYYESERALNAIPWGRTGVSKRAGERRTAVIRWAAARDTLREEYRKLKHLMRLAIQYKRL</sequence>